<dbReference type="EMBL" id="JAEUBE010000295">
    <property type="protein sequence ID" value="KAH3665921.1"/>
    <property type="molecule type" value="Genomic_DNA"/>
</dbReference>
<dbReference type="RefSeq" id="XP_046061125.1">
    <property type="nucleotide sequence ID" value="XM_046205153.1"/>
</dbReference>
<dbReference type="AlphaFoldDB" id="A0A9P8P6H9"/>
<evidence type="ECO:0000313" key="3">
    <source>
        <dbReference type="Proteomes" id="UP000769157"/>
    </source>
</evidence>
<keyword evidence="1" id="KW-0472">Membrane</keyword>
<proteinExistence type="predicted"/>
<evidence type="ECO:0000313" key="2">
    <source>
        <dbReference type="EMBL" id="KAH3665921.1"/>
    </source>
</evidence>
<reference evidence="2" key="1">
    <citation type="journal article" date="2021" name="Open Biol.">
        <title>Shared evolutionary footprints suggest mitochondrial oxidative damage underlies multiple complex I losses in fungi.</title>
        <authorList>
            <person name="Schikora-Tamarit M.A."/>
            <person name="Marcet-Houben M."/>
            <person name="Nosek J."/>
            <person name="Gabaldon T."/>
        </authorList>
    </citation>
    <scope>NUCLEOTIDE SEQUENCE</scope>
    <source>
        <strain evidence="2">CBS6075</strain>
    </source>
</reference>
<gene>
    <name evidence="2" type="ORF">OGAPHI_004110</name>
</gene>
<organism evidence="2 3">
    <name type="scientific">Ogataea philodendri</name>
    <dbReference type="NCBI Taxonomy" id="1378263"/>
    <lineage>
        <taxon>Eukaryota</taxon>
        <taxon>Fungi</taxon>
        <taxon>Dikarya</taxon>
        <taxon>Ascomycota</taxon>
        <taxon>Saccharomycotina</taxon>
        <taxon>Pichiomycetes</taxon>
        <taxon>Pichiales</taxon>
        <taxon>Pichiaceae</taxon>
        <taxon>Ogataea</taxon>
    </lineage>
</organism>
<protein>
    <submittedName>
        <fullName evidence="2">Uncharacterized protein</fullName>
    </submittedName>
</protein>
<comment type="caution">
    <text evidence="2">The sequence shown here is derived from an EMBL/GenBank/DDBJ whole genome shotgun (WGS) entry which is preliminary data.</text>
</comment>
<dbReference type="Proteomes" id="UP000769157">
    <property type="component" value="Unassembled WGS sequence"/>
</dbReference>
<sequence length="130" mass="14653">MTVVQVVGVTTEDEEDSELEVETTGVDEVTDSDVDSDVVSSLSPQSVVEVEVIVILVVAVVQFVLEIVLHVLHHGKPLKTRLVLVFCRQQPLVQRRLDLVDVWVFERYWIDLLVGQFAQYLDVSSVSFQD</sequence>
<keyword evidence="3" id="KW-1185">Reference proteome</keyword>
<keyword evidence="1" id="KW-0812">Transmembrane</keyword>
<dbReference type="GeneID" id="70236075"/>
<feature type="transmembrane region" description="Helical" evidence="1">
    <location>
        <begin position="52"/>
        <end position="72"/>
    </location>
</feature>
<name>A0A9P8P6H9_9ASCO</name>
<reference evidence="2" key="2">
    <citation type="submission" date="2021-01" db="EMBL/GenBank/DDBJ databases">
        <authorList>
            <person name="Schikora-Tamarit M.A."/>
        </authorList>
    </citation>
    <scope>NUCLEOTIDE SEQUENCE</scope>
    <source>
        <strain evidence="2">CBS6075</strain>
    </source>
</reference>
<evidence type="ECO:0000256" key="1">
    <source>
        <dbReference type="SAM" id="Phobius"/>
    </source>
</evidence>
<accession>A0A9P8P6H9</accession>
<keyword evidence="1" id="KW-1133">Transmembrane helix</keyword>